<gene>
    <name evidence="1" type="ORF">BV898_13321</name>
</gene>
<sequence>MATRSRVGGREPRVSKSGSYASGVLGVVGSSRDMPLFGVQLADPDEFQGDGTVVSLDALDEDVEEAGKKFLFATDEGKLLTSVRRNGSKGAPHIILHGILRIQKRLVQSSISHDCPVDNSAASTSSPLKGTLSTRNFLVPFDVKLEKSSYEKPKHVAGDDAATISFMSNDPVMWREFVTTALSNFEDKLLDSPETIQNYWSRVGLQQLNRSQEDDVFVWNGQVAHVFDNSTKKFVRVPLEKAGYFSRSMVNFTPVTMCLKAPEYSVVEELIASIGIMNAVTFFCFVGQGMISCRPRFVIDRLQRNIPSVIVVGRSDSGKTFFVQLALTPFGSDRTSGRAFSWNKMSAYEFGKKAEKNTTPLLISDPPKDDAMQYAEVVQNVFDGDRVQTRGLTYDPGAGPVLCVNRDYLRKWQKREQEEWDRIRTRLVVFEINGPVPFPDEDDLFYQKAQCLSSHLGELLYFPEDDLRASMKHFKDQSAAVFHEQTTENDHSRKSIMKN</sequence>
<evidence type="ECO:0000313" key="1">
    <source>
        <dbReference type="EMBL" id="OQV12445.1"/>
    </source>
</evidence>
<organism evidence="1 2">
    <name type="scientific">Hypsibius exemplaris</name>
    <name type="common">Freshwater tardigrade</name>
    <dbReference type="NCBI Taxonomy" id="2072580"/>
    <lineage>
        <taxon>Eukaryota</taxon>
        <taxon>Metazoa</taxon>
        <taxon>Ecdysozoa</taxon>
        <taxon>Tardigrada</taxon>
        <taxon>Eutardigrada</taxon>
        <taxon>Parachela</taxon>
        <taxon>Hypsibioidea</taxon>
        <taxon>Hypsibiidae</taxon>
        <taxon>Hypsibius</taxon>
    </lineage>
</organism>
<keyword evidence="2" id="KW-1185">Reference proteome</keyword>
<reference evidence="2" key="1">
    <citation type="submission" date="2017-01" db="EMBL/GenBank/DDBJ databases">
        <title>Comparative genomics of anhydrobiosis in the tardigrade Hypsibius dujardini.</title>
        <authorList>
            <person name="Yoshida Y."/>
            <person name="Koutsovoulos G."/>
            <person name="Laetsch D."/>
            <person name="Stevens L."/>
            <person name="Kumar S."/>
            <person name="Horikawa D."/>
            <person name="Ishino K."/>
            <person name="Komine S."/>
            <person name="Tomita M."/>
            <person name="Blaxter M."/>
            <person name="Arakawa K."/>
        </authorList>
    </citation>
    <scope>NUCLEOTIDE SEQUENCE [LARGE SCALE GENOMIC DNA]</scope>
    <source>
        <strain evidence="2">Z151</strain>
    </source>
</reference>
<accession>A0A1W0WB45</accession>
<comment type="caution">
    <text evidence="1">The sequence shown here is derived from an EMBL/GenBank/DDBJ whole genome shotgun (WGS) entry which is preliminary data.</text>
</comment>
<evidence type="ECO:0000313" key="2">
    <source>
        <dbReference type="Proteomes" id="UP000192578"/>
    </source>
</evidence>
<proteinExistence type="predicted"/>
<dbReference type="AlphaFoldDB" id="A0A1W0WB45"/>
<protein>
    <submittedName>
        <fullName evidence="1">Uncharacterized protein</fullName>
    </submittedName>
</protein>
<dbReference type="Proteomes" id="UP000192578">
    <property type="component" value="Unassembled WGS sequence"/>
</dbReference>
<name>A0A1W0WB45_HYPEX</name>
<dbReference type="EMBL" id="MTYJ01000145">
    <property type="protein sequence ID" value="OQV12445.1"/>
    <property type="molecule type" value="Genomic_DNA"/>
</dbReference>